<evidence type="ECO:0000256" key="1">
    <source>
        <dbReference type="SAM" id="MobiDB-lite"/>
    </source>
</evidence>
<dbReference type="GeneID" id="85412779"/>
<reference evidence="2 3" key="1">
    <citation type="submission" date="2016-10" db="EMBL/GenBank/DDBJ databases">
        <title>The genome sequence of Colletotrichum fioriniae PJ7.</title>
        <authorList>
            <person name="Baroncelli R."/>
        </authorList>
    </citation>
    <scope>NUCLEOTIDE SEQUENCE [LARGE SCALE GENOMIC DNA]</scope>
    <source>
        <strain evidence="2 3">Tom-12</strain>
    </source>
</reference>
<comment type="caution">
    <text evidence="2">The sequence shown here is derived from an EMBL/GenBank/DDBJ whole genome shotgun (WGS) entry which is preliminary data.</text>
</comment>
<dbReference type="Proteomes" id="UP001227543">
    <property type="component" value="Unassembled WGS sequence"/>
</dbReference>
<dbReference type="RefSeq" id="XP_060376816.1">
    <property type="nucleotide sequence ID" value="XM_060528541.1"/>
</dbReference>
<name>A0ABQ9QUF8_9PEZI</name>
<protein>
    <submittedName>
        <fullName evidence="2">Uncharacterized protein</fullName>
    </submittedName>
</protein>
<evidence type="ECO:0000313" key="2">
    <source>
        <dbReference type="EMBL" id="KAK1485468.1"/>
    </source>
</evidence>
<keyword evidence="3" id="KW-1185">Reference proteome</keyword>
<organism evidence="2 3">
    <name type="scientific">Colletotrichum tamarilloi</name>
    <dbReference type="NCBI Taxonomy" id="1209934"/>
    <lineage>
        <taxon>Eukaryota</taxon>
        <taxon>Fungi</taxon>
        <taxon>Dikarya</taxon>
        <taxon>Ascomycota</taxon>
        <taxon>Pezizomycotina</taxon>
        <taxon>Sordariomycetes</taxon>
        <taxon>Hypocreomycetidae</taxon>
        <taxon>Glomerellales</taxon>
        <taxon>Glomerellaceae</taxon>
        <taxon>Colletotrichum</taxon>
        <taxon>Colletotrichum acutatum species complex</taxon>
    </lineage>
</organism>
<sequence>MFVRRPQTGAGRKYKDDVNIENPRTSCRHSAVSCSLALSAPPNKEDGDAYRGKWHESHNCAEEHDIERLTHMLGRVRVRNDTKDIGHEGQARANDQCSNSIQLFSQANKSIPAQRRGVINANWKCPQGKGQNNDMKDRSSMKPPSPTDSAAENIAQGKI</sequence>
<gene>
    <name evidence="2" type="ORF">CTAM01_12536</name>
</gene>
<proteinExistence type="predicted"/>
<evidence type="ECO:0000313" key="3">
    <source>
        <dbReference type="Proteomes" id="UP001227543"/>
    </source>
</evidence>
<feature type="region of interest" description="Disordered" evidence="1">
    <location>
        <begin position="123"/>
        <end position="159"/>
    </location>
</feature>
<dbReference type="EMBL" id="MLFU01000078">
    <property type="protein sequence ID" value="KAK1485468.1"/>
    <property type="molecule type" value="Genomic_DNA"/>
</dbReference>
<accession>A0ABQ9QUF8</accession>